<evidence type="ECO:0000313" key="3">
    <source>
        <dbReference type="Proteomes" id="UP001061282"/>
    </source>
</evidence>
<protein>
    <submittedName>
        <fullName evidence="2">Amidase family protein</fullName>
    </submittedName>
</protein>
<name>A0A9J6QL30_9ENTR</name>
<dbReference type="Gene3D" id="3.90.1300.10">
    <property type="entry name" value="Amidase signature (AS) domain"/>
    <property type="match status" value="1"/>
</dbReference>
<accession>A0A9J6QL30</accession>
<dbReference type="Proteomes" id="UP001061282">
    <property type="component" value="Unassembled WGS sequence"/>
</dbReference>
<proteinExistence type="predicted"/>
<sequence length="123" mass="13061">MPDNDGRPVPVPPLYEQAISHGMARLRAIYEQTFRDNELDGLIFPTSPVVAPLANEEVSSAQNFARLIRNVDPGSNARLPGLSLPIGNGPTSQLPVGIEIDGLPGSDAQILAIGATLEQILKP</sequence>
<keyword evidence="3" id="KW-1185">Reference proteome</keyword>
<evidence type="ECO:0000259" key="1">
    <source>
        <dbReference type="Pfam" id="PF01425"/>
    </source>
</evidence>
<organism evidence="2 3">
    <name type="scientific">Silvania confinis</name>
    <dbReference type="NCBI Taxonomy" id="2926470"/>
    <lineage>
        <taxon>Bacteria</taxon>
        <taxon>Pseudomonadati</taxon>
        <taxon>Pseudomonadota</taxon>
        <taxon>Gammaproteobacteria</taxon>
        <taxon>Enterobacterales</taxon>
        <taxon>Enterobacteriaceae</taxon>
        <taxon>Silvania</taxon>
    </lineage>
</organism>
<dbReference type="InterPro" id="IPR036928">
    <property type="entry name" value="AS_sf"/>
</dbReference>
<comment type="caution">
    <text evidence="2">The sequence shown here is derived from an EMBL/GenBank/DDBJ whole genome shotgun (WGS) entry which is preliminary data.</text>
</comment>
<dbReference type="InterPro" id="IPR023631">
    <property type="entry name" value="Amidase_dom"/>
</dbReference>
<dbReference type="AlphaFoldDB" id="A0A9J6QL30"/>
<dbReference type="EMBL" id="JAMGZJ010000078">
    <property type="protein sequence ID" value="MCU6671572.1"/>
    <property type="molecule type" value="Genomic_DNA"/>
</dbReference>
<feature type="domain" description="Amidase" evidence="1">
    <location>
        <begin position="16"/>
        <end position="111"/>
    </location>
</feature>
<evidence type="ECO:0000313" key="2">
    <source>
        <dbReference type="EMBL" id="MCU6671572.1"/>
    </source>
</evidence>
<gene>
    <name evidence="2" type="ORF">M8013_22910</name>
</gene>
<dbReference type="Pfam" id="PF01425">
    <property type="entry name" value="Amidase"/>
    <property type="match status" value="1"/>
</dbReference>
<reference evidence="2" key="1">
    <citation type="submission" date="2022-05" db="EMBL/GenBank/DDBJ databases">
        <title>Description of a novel species of Leclercia; Leclercia tamurae and the Proposal for a Novel Genus Silvania gen. nov. Containing Two Novel Species Silvania hatchlandensis sp. nov. and Silvania confinis sp. nov. Isolated from the Rhizosphere of Oak.</title>
        <authorList>
            <person name="Maddock D.W."/>
            <person name="Brady C.L."/>
            <person name="Denman S."/>
            <person name="Arnold D."/>
        </authorList>
    </citation>
    <scope>NUCLEOTIDE SEQUENCE</scope>
    <source>
        <strain evidence="2">H4N4</strain>
    </source>
</reference>
<dbReference type="SUPFAM" id="SSF75304">
    <property type="entry name" value="Amidase signature (AS) enzymes"/>
    <property type="match status" value="1"/>
</dbReference>
<dbReference type="RefSeq" id="WP_271270042.1">
    <property type="nucleotide sequence ID" value="NZ_JAMGZJ010000078.1"/>
</dbReference>